<proteinExistence type="predicted"/>
<sequence>MRKPETFSTPGQSNQINGLHITYDLKKRYFVYPLTIFAILCQVFLVNFQDNVKVLMSQEEGVRRREKNAFEWGWKRFDQSDRKRVRKSRYGRRRFRAR</sequence>
<comment type="caution">
    <text evidence="2">The sequence shown here is derived from an EMBL/GenBank/DDBJ whole genome shotgun (WGS) entry which is preliminary data.</text>
</comment>
<dbReference type="Proteomes" id="UP000189681">
    <property type="component" value="Unassembled WGS sequence"/>
</dbReference>
<evidence type="ECO:0000313" key="2">
    <source>
        <dbReference type="EMBL" id="OOP57195.1"/>
    </source>
</evidence>
<keyword evidence="1" id="KW-1133">Transmembrane helix</keyword>
<organism evidence="2 3">
    <name type="scientific">Candidatus Brocadia carolinensis</name>
    <dbReference type="NCBI Taxonomy" id="1004156"/>
    <lineage>
        <taxon>Bacteria</taxon>
        <taxon>Pseudomonadati</taxon>
        <taxon>Planctomycetota</taxon>
        <taxon>Candidatus Brocadiia</taxon>
        <taxon>Candidatus Brocadiales</taxon>
        <taxon>Candidatus Brocadiaceae</taxon>
        <taxon>Candidatus Brocadia</taxon>
    </lineage>
</organism>
<protein>
    <submittedName>
        <fullName evidence="2">Uncharacterized protein</fullName>
    </submittedName>
</protein>
<evidence type="ECO:0000256" key="1">
    <source>
        <dbReference type="SAM" id="Phobius"/>
    </source>
</evidence>
<dbReference type="EMBL" id="AYTS01000041">
    <property type="protein sequence ID" value="OOP57195.1"/>
    <property type="molecule type" value="Genomic_DNA"/>
</dbReference>
<accession>A0A1V4AVR5</accession>
<keyword evidence="1" id="KW-0472">Membrane</keyword>
<keyword evidence="1" id="KW-0812">Transmembrane</keyword>
<feature type="transmembrane region" description="Helical" evidence="1">
    <location>
        <begin position="29"/>
        <end position="48"/>
    </location>
</feature>
<gene>
    <name evidence="2" type="ORF">AYP45_04835</name>
</gene>
<reference evidence="2 3" key="1">
    <citation type="journal article" date="2017" name="Water Res.">
        <title>Discovery and metagenomic analysis of an anammox bacterial enrichment related to Candidatus "Brocadia caroliniensis" in a full-scale glycerol-fed nitritation-denitritation separate centrate treatment process.</title>
        <authorList>
            <person name="Park H."/>
            <person name="Brotto A.C."/>
            <person name="van Loosdrecht M.C."/>
            <person name="Chandran K."/>
        </authorList>
    </citation>
    <scope>NUCLEOTIDE SEQUENCE [LARGE SCALE GENOMIC DNA]</scope>
    <source>
        <strain evidence="2">26THWARD</strain>
    </source>
</reference>
<evidence type="ECO:0000313" key="3">
    <source>
        <dbReference type="Proteomes" id="UP000189681"/>
    </source>
</evidence>
<name>A0A1V4AVR5_9BACT</name>
<dbReference type="AlphaFoldDB" id="A0A1V4AVR5"/>